<evidence type="ECO:0000313" key="2">
    <source>
        <dbReference type="EMBL" id="GBP38296.1"/>
    </source>
</evidence>
<keyword evidence="3" id="KW-1185">Reference proteome</keyword>
<sequence>MPDEPPRHGNGLPARLGSRGPLRRRGVQEGHFEGLYTKLDSWSNFLESRSGLLTPRTQGPRCIHAGVCGRRGPYVFRTVDLSTGGGDQQGISLCEGMGDQNKLRFAPSKTNTIVLIKKTKVRRPDHTHEQYTNCPGRRDPPLRFNDR</sequence>
<protein>
    <submittedName>
        <fullName evidence="2">Uncharacterized protein</fullName>
    </submittedName>
</protein>
<feature type="region of interest" description="Disordered" evidence="1">
    <location>
        <begin position="1"/>
        <end position="25"/>
    </location>
</feature>
<accession>A0A4C1VH78</accession>
<dbReference type="AlphaFoldDB" id="A0A4C1VH78"/>
<comment type="caution">
    <text evidence="2">The sequence shown here is derived from an EMBL/GenBank/DDBJ whole genome shotgun (WGS) entry which is preliminary data.</text>
</comment>
<gene>
    <name evidence="2" type="ORF">EVAR_29240_1</name>
</gene>
<feature type="compositionally biased region" description="Basic and acidic residues" evidence="1">
    <location>
        <begin position="136"/>
        <end position="147"/>
    </location>
</feature>
<dbReference type="EMBL" id="BGZK01000346">
    <property type="protein sequence ID" value="GBP38296.1"/>
    <property type="molecule type" value="Genomic_DNA"/>
</dbReference>
<proteinExistence type="predicted"/>
<reference evidence="2 3" key="1">
    <citation type="journal article" date="2019" name="Commun. Biol.">
        <title>The bagworm genome reveals a unique fibroin gene that provides high tensile strength.</title>
        <authorList>
            <person name="Kono N."/>
            <person name="Nakamura H."/>
            <person name="Ohtoshi R."/>
            <person name="Tomita M."/>
            <person name="Numata K."/>
            <person name="Arakawa K."/>
        </authorList>
    </citation>
    <scope>NUCLEOTIDE SEQUENCE [LARGE SCALE GENOMIC DNA]</scope>
</reference>
<evidence type="ECO:0000256" key="1">
    <source>
        <dbReference type="SAM" id="MobiDB-lite"/>
    </source>
</evidence>
<evidence type="ECO:0000313" key="3">
    <source>
        <dbReference type="Proteomes" id="UP000299102"/>
    </source>
</evidence>
<feature type="region of interest" description="Disordered" evidence="1">
    <location>
        <begin position="122"/>
        <end position="147"/>
    </location>
</feature>
<feature type="compositionally biased region" description="Low complexity" evidence="1">
    <location>
        <begin position="11"/>
        <end position="20"/>
    </location>
</feature>
<organism evidence="2 3">
    <name type="scientific">Eumeta variegata</name>
    <name type="common">Bagworm moth</name>
    <name type="synonym">Eumeta japonica</name>
    <dbReference type="NCBI Taxonomy" id="151549"/>
    <lineage>
        <taxon>Eukaryota</taxon>
        <taxon>Metazoa</taxon>
        <taxon>Ecdysozoa</taxon>
        <taxon>Arthropoda</taxon>
        <taxon>Hexapoda</taxon>
        <taxon>Insecta</taxon>
        <taxon>Pterygota</taxon>
        <taxon>Neoptera</taxon>
        <taxon>Endopterygota</taxon>
        <taxon>Lepidoptera</taxon>
        <taxon>Glossata</taxon>
        <taxon>Ditrysia</taxon>
        <taxon>Tineoidea</taxon>
        <taxon>Psychidae</taxon>
        <taxon>Oiketicinae</taxon>
        <taxon>Eumeta</taxon>
    </lineage>
</organism>
<name>A0A4C1VH78_EUMVA</name>
<dbReference type="Proteomes" id="UP000299102">
    <property type="component" value="Unassembled WGS sequence"/>
</dbReference>